<protein>
    <submittedName>
        <fullName evidence="1">Uncharacterized protein</fullName>
    </submittedName>
</protein>
<proteinExistence type="predicted"/>
<name>A0ABP3YKG6_9BACT</name>
<dbReference type="Proteomes" id="UP001500469">
    <property type="component" value="Unassembled WGS sequence"/>
</dbReference>
<reference evidence="2" key="1">
    <citation type="journal article" date="2019" name="Int. J. Syst. Evol. Microbiol.">
        <title>The Global Catalogue of Microorganisms (GCM) 10K type strain sequencing project: providing services to taxonomists for standard genome sequencing and annotation.</title>
        <authorList>
            <consortium name="The Broad Institute Genomics Platform"/>
            <consortium name="The Broad Institute Genome Sequencing Center for Infectious Disease"/>
            <person name="Wu L."/>
            <person name="Ma J."/>
        </authorList>
    </citation>
    <scope>NUCLEOTIDE SEQUENCE [LARGE SCALE GENOMIC DNA]</scope>
    <source>
        <strain evidence="2">JCM 16112</strain>
    </source>
</reference>
<dbReference type="EMBL" id="BAAAFI010000048">
    <property type="protein sequence ID" value="GAA0881034.1"/>
    <property type="molecule type" value="Genomic_DNA"/>
</dbReference>
<organism evidence="1 2">
    <name type="scientific">Algoriphagus jejuensis</name>
    <dbReference type="NCBI Taxonomy" id="419934"/>
    <lineage>
        <taxon>Bacteria</taxon>
        <taxon>Pseudomonadati</taxon>
        <taxon>Bacteroidota</taxon>
        <taxon>Cytophagia</taxon>
        <taxon>Cytophagales</taxon>
        <taxon>Cyclobacteriaceae</taxon>
        <taxon>Algoriphagus</taxon>
    </lineage>
</organism>
<accession>A0ABP3YKG6</accession>
<dbReference type="RefSeq" id="WP_343854704.1">
    <property type="nucleotide sequence ID" value="NZ_BAAAFI010000048.1"/>
</dbReference>
<gene>
    <name evidence="1" type="ORF">GCM10009119_40040</name>
</gene>
<evidence type="ECO:0000313" key="2">
    <source>
        <dbReference type="Proteomes" id="UP001500469"/>
    </source>
</evidence>
<comment type="caution">
    <text evidence="1">The sequence shown here is derived from an EMBL/GenBank/DDBJ whole genome shotgun (WGS) entry which is preliminary data.</text>
</comment>
<evidence type="ECO:0000313" key="1">
    <source>
        <dbReference type="EMBL" id="GAA0881034.1"/>
    </source>
</evidence>
<sequence>MNLRNKSIVLVDQLQGKESKASSILIMNSCEVVTLDPEKLLMEQDWTRFEDDVDVIKKIYSHVFEEVVLANKKLACFWPLSEQFGSEWFELTTLCKANDYELEVYKNYLFDIDSSYGLGGEIIRAWKKFVYFLIESLLADIELTEGLEEIGTLTSAHDSIVLFRLEYDDEVKYTFAFNFEDSLKVSTEQFVFDTENSLPEFRSFPELLLKLLANIDLIGYQAAFSDPHLEKTYFNTLMQEFKSKNLIESWLETYSLN</sequence>
<keyword evidence="2" id="KW-1185">Reference proteome</keyword>